<dbReference type="Pfam" id="PF08501">
    <property type="entry name" value="Shikimate_dh_N"/>
    <property type="match status" value="1"/>
</dbReference>
<dbReference type="GO" id="GO:0009423">
    <property type="term" value="P:chorismate biosynthetic process"/>
    <property type="evidence" value="ECO:0007669"/>
    <property type="project" value="UniProtKB-UniPathway"/>
</dbReference>
<feature type="domain" description="Quinate/shikimate 5-dehydrogenase/glutamyl-tRNA reductase" evidence="6">
    <location>
        <begin position="126"/>
        <end position="202"/>
    </location>
</feature>
<dbReference type="InterPro" id="IPR036291">
    <property type="entry name" value="NAD(P)-bd_dom_sf"/>
</dbReference>
<evidence type="ECO:0000256" key="5">
    <source>
        <dbReference type="ARBA" id="ARBA00023141"/>
    </source>
</evidence>
<keyword evidence="4 9" id="KW-0560">Oxidoreductase</keyword>
<proteinExistence type="inferred from homology"/>
<evidence type="ECO:0000256" key="1">
    <source>
        <dbReference type="ARBA" id="ARBA00012962"/>
    </source>
</evidence>
<evidence type="ECO:0000256" key="2">
    <source>
        <dbReference type="ARBA" id="ARBA00022605"/>
    </source>
</evidence>
<dbReference type="GO" id="GO:0050661">
    <property type="term" value="F:NADP binding"/>
    <property type="evidence" value="ECO:0007669"/>
    <property type="project" value="InterPro"/>
</dbReference>
<feature type="domain" description="Shikimate dehydrogenase substrate binding N-terminal" evidence="7">
    <location>
        <begin position="16"/>
        <end position="98"/>
    </location>
</feature>
<accession>A0A3B0ZVL7</accession>
<dbReference type="InterPro" id="IPR041121">
    <property type="entry name" value="SDH_C"/>
</dbReference>
<dbReference type="GO" id="GO:0005829">
    <property type="term" value="C:cytosol"/>
    <property type="evidence" value="ECO:0007669"/>
    <property type="project" value="TreeGrafter"/>
</dbReference>
<reference evidence="9" key="1">
    <citation type="submission" date="2018-06" db="EMBL/GenBank/DDBJ databases">
        <authorList>
            <person name="Zhirakovskaya E."/>
        </authorList>
    </citation>
    <scope>NUCLEOTIDE SEQUENCE</scope>
</reference>
<dbReference type="SUPFAM" id="SSF53223">
    <property type="entry name" value="Aminoacid dehydrogenase-like, N-terminal domain"/>
    <property type="match status" value="1"/>
</dbReference>
<dbReference type="HAMAP" id="MF_00222">
    <property type="entry name" value="Shikimate_DH_AroE"/>
    <property type="match status" value="1"/>
</dbReference>
<dbReference type="SUPFAM" id="SSF51735">
    <property type="entry name" value="NAD(P)-binding Rossmann-fold domains"/>
    <property type="match status" value="1"/>
</dbReference>
<sequence length="281" mass="30665">MSDLFDFDSKKDIYGVMGNPISHSKSPIIHTAFAAQTQQRLEYSAIHVDNGGLQQAVGNFQAAGGKGLNITVPFKQETFEIIDQCSERAKRAGAVNTLTFENDNIIGDNTDGIGLVHDLKNNLTIKIQNKNILLMGAGGATRGVIVPLLNENPRSLFIVNRTVDKAKNLAELFSDYGNISAGSYNALTGKQFDIIINATAASLQGELAPLPDNILTKNAICYDMMYSNQTTPFMDWATQHNAALVSDGLGMLVEQAAESFFIWRAVRPESQALIKRLRQSL</sequence>
<dbReference type="InterPro" id="IPR046346">
    <property type="entry name" value="Aminoacid_DH-like_N_sf"/>
</dbReference>
<dbReference type="CDD" id="cd01065">
    <property type="entry name" value="NAD_bind_Shikimate_DH"/>
    <property type="match status" value="1"/>
</dbReference>
<dbReference type="GO" id="GO:0009073">
    <property type="term" value="P:aromatic amino acid family biosynthetic process"/>
    <property type="evidence" value="ECO:0007669"/>
    <property type="project" value="UniProtKB-KW"/>
</dbReference>
<dbReference type="FunFam" id="3.40.50.720:FF:000104">
    <property type="entry name" value="Shikimate dehydrogenase (NADP(+))"/>
    <property type="match status" value="1"/>
</dbReference>
<dbReference type="AlphaFoldDB" id="A0A3B0ZVL7"/>
<feature type="domain" description="SDH C-terminal" evidence="8">
    <location>
        <begin position="248"/>
        <end position="277"/>
    </location>
</feature>
<dbReference type="Gene3D" id="3.40.50.720">
    <property type="entry name" value="NAD(P)-binding Rossmann-like Domain"/>
    <property type="match status" value="1"/>
</dbReference>
<gene>
    <name evidence="9" type="ORF">MNBD_GAMMA22-2364</name>
</gene>
<dbReference type="EC" id="1.1.1.25" evidence="1"/>
<dbReference type="UniPathway" id="UPA00053">
    <property type="reaction ID" value="UER00087"/>
</dbReference>
<dbReference type="EMBL" id="UOFS01000011">
    <property type="protein sequence ID" value="VAW92133.1"/>
    <property type="molecule type" value="Genomic_DNA"/>
</dbReference>
<dbReference type="Gene3D" id="3.40.50.10860">
    <property type="entry name" value="Leucine Dehydrogenase, chain A, domain 1"/>
    <property type="match status" value="1"/>
</dbReference>
<dbReference type="PANTHER" id="PTHR21089">
    <property type="entry name" value="SHIKIMATE DEHYDROGENASE"/>
    <property type="match status" value="1"/>
</dbReference>
<keyword evidence="3" id="KW-0521">NADP</keyword>
<dbReference type="NCBIfam" id="NF001310">
    <property type="entry name" value="PRK00258.1-2"/>
    <property type="match status" value="1"/>
</dbReference>
<name>A0A3B0ZVL7_9ZZZZ</name>
<evidence type="ECO:0000256" key="3">
    <source>
        <dbReference type="ARBA" id="ARBA00022857"/>
    </source>
</evidence>
<protein>
    <recommendedName>
        <fullName evidence="1">shikimate dehydrogenase (NADP(+))</fullName>
        <ecNumber evidence="1">1.1.1.25</ecNumber>
    </recommendedName>
</protein>
<dbReference type="GO" id="GO:0019632">
    <property type="term" value="P:shikimate metabolic process"/>
    <property type="evidence" value="ECO:0007669"/>
    <property type="project" value="InterPro"/>
</dbReference>
<organism evidence="9">
    <name type="scientific">hydrothermal vent metagenome</name>
    <dbReference type="NCBI Taxonomy" id="652676"/>
    <lineage>
        <taxon>unclassified sequences</taxon>
        <taxon>metagenomes</taxon>
        <taxon>ecological metagenomes</taxon>
    </lineage>
</organism>
<dbReference type="InterPro" id="IPR011342">
    <property type="entry name" value="Shikimate_DH"/>
</dbReference>
<dbReference type="Pfam" id="PF18317">
    <property type="entry name" value="SDH_C"/>
    <property type="match status" value="1"/>
</dbReference>
<evidence type="ECO:0000256" key="4">
    <source>
        <dbReference type="ARBA" id="ARBA00023002"/>
    </source>
</evidence>
<evidence type="ECO:0000259" key="8">
    <source>
        <dbReference type="Pfam" id="PF18317"/>
    </source>
</evidence>
<evidence type="ECO:0000259" key="7">
    <source>
        <dbReference type="Pfam" id="PF08501"/>
    </source>
</evidence>
<dbReference type="InterPro" id="IPR022893">
    <property type="entry name" value="Shikimate_DH_fam"/>
</dbReference>
<keyword evidence="2" id="KW-0028">Amino-acid biosynthesis</keyword>
<dbReference type="GO" id="GO:0004764">
    <property type="term" value="F:shikimate 3-dehydrogenase (NADP+) activity"/>
    <property type="evidence" value="ECO:0007669"/>
    <property type="project" value="UniProtKB-EC"/>
</dbReference>
<evidence type="ECO:0000259" key="6">
    <source>
        <dbReference type="Pfam" id="PF01488"/>
    </source>
</evidence>
<evidence type="ECO:0000313" key="9">
    <source>
        <dbReference type="EMBL" id="VAW92133.1"/>
    </source>
</evidence>
<dbReference type="FunFam" id="3.40.50.10860:FF:000006">
    <property type="entry name" value="Shikimate dehydrogenase (NADP(+))"/>
    <property type="match status" value="1"/>
</dbReference>
<dbReference type="InterPro" id="IPR006151">
    <property type="entry name" value="Shikm_DH/Glu-tRNA_Rdtase"/>
</dbReference>
<dbReference type="InterPro" id="IPR013708">
    <property type="entry name" value="Shikimate_DH-bd_N"/>
</dbReference>
<dbReference type="Pfam" id="PF01488">
    <property type="entry name" value="Shikimate_DH"/>
    <property type="match status" value="1"/>
</dbReference>
<dbReference type="PANTHER" id="PTHR21089:SF1">
    <property type="entry name" value="BIFUNCTIONAL 3-DEHYDROQUINATE DEHYDRATASE_SHIKIMATE DEHYDROGENASE, CHLOROPLASTIC"/>
    <property type="match status" value="1"/>
</dbReference>
<keyword evidence="5" id="KW-0057">Aromatic amino acid biosynthesis</keyword>
<dbReference type="NCBIfam" id="TIGR00507">
    <property type="entry name" value="aroE"/>
    <property type="match status" value="1"/>
</dbReference>
<dbReference type="GO" id="GO:0008652">
    <property type="term" value="P:amino acid biosynthetic process"/>
    <property type="evidence" value="ECO:0007669"/>
    <property type="project" value="UniProtKB-KW"/>
</dbReference>